<dbReference type="OrthoDB" id="342264at2759"/>
<feature type="region of interest" description="Disordered" evidence="1">
    <location>
        <begin position="34"/>
        <end position="99"/>
    </location>
</feature>
<dbReference type="Proteomes" id="UP000326565">
    <property type="component" value="Unassembled WGS sequence"/>
</dbReference>
<keyword evidence="3" id="KW-1185">Reference proteome</keyword>
<protein>
    <submittedName>
        <fullName evidence="2">Uncharacterized protein</fullName>
    </submittedName>
</protein>
<evidence type="ECO:0000313" key="3">
    <source>
        <dbReference type="Proteomes" id="UP000326565"/>
    </source>
</evidence>
<reference evidence="2 3" key="1">
    <citation type="submission" date="2019-04" db="EMBL/GenBank/DDBJ databases">
        <title>Friends and foes A comparative genomics study of 23 Aspergillus species from section Flavi.</title>
        <authorList>
            <consortium name="DOE Joint Genome Institute"/>
            <person name="Kjaerbolling I."/>
            <person name="Vesth T."/>
            <person name="Frisvad J.C."/>
            <person name="Nybo J.L."/>
            <person name="Theobald S."/>
            <person name="Kildgaard S."/>
            <person name="Isbrandt T."/>
            <person name="Kuo A."/>
            <person name="Sato A."/>
            <person name="Lyhne E.K."/>
            <person name="Kogle M.E."/>
            <person name="Wiebenga A."/>
            <person name="Kun R.S."/>
            <person name="Lubbers R.J."/>
            <person name="Makela M.R."/>
            <person name="Barry K."/>
            <person name="Chovatia M."/>
            <person name="Clum A."/>
            <person name="Daum C."/>
            <person name="Haridas S."/>
            <person name="He G."/>
            <person name="LaButti K."/>
            <person name="Lipzen A."/>
            <person name="Mondo S."/>
            <person name="Riley R."/>
            <person name="Salamov A."/>
            <person name="Simmons B.A."/>
            <person name="Magnuson J.K."/>
            <person name="Henrissat B."/>
            <person name="Mortensen U.H."/>
            <person name="Larsen T.O."/>
            <person name="Devries R.P."/>
            <person name="Grigoriev I.V."/>
            <person name="Machida M."/>
            <person name="Baker S.E."/>
            <person name="Andersen M.R."/>
        </authorList>
    </citation>
    <scope>NUCLEOTIDE SEQUENCE [LARGE SCALE GENOMIC DNA]</scope>
    <source>
        <strain evidence="2 3">CBS 151.66</strain>
    </source>
</reference>
<dbReference type="EMBL" id="ML732424">
    <property type="protein sequence ID" value="KAB8068005.1"/>
    <property type="molecule type" value="Genomic_DNA"/>
</dbReference>
<evidence type="ECO:0000256" key="1">
    <source>
        <dbReference type="SAM" id="MobiDB-lite"/>
    </source>
</evidence>
<accession>A0A5N5WJM5</accession>
<sequence length="99" mass="10696">MPQPKRDSGGNLLPPHEGWCFYDAPTGMFVDFFHKGPMTRHGEGSDAHEYDASAEEPAVPSNDEQQHNNQSSGTGVIGEITGATTDPPAELVHHEQPSD</sequence>
<proteinExistence type="predicted"/>
<feature type="compositionally biased region" description="Basic and acidic residues" evidence="1">
    <location>
        <begin position="40"/>
        <end position="51"/>
    </location>
</feature>
<organism evidence="2 3">
    <name type="scientific">Aspergillus leporis</name>
    <dbReference type="NCBI Taxonomy" id="41062"/>
    <lineage>
        <taxon>Eukaryota</taxon>
        <taxon>Fungi</taxon>
        <taxon>Dikarya</taxon>
        <taxon>Ascomycota</taxon>
        <taxon>Pezizomycotina</taxon>
        <taxon>Eurotiomycetes</taxon>
        <taxon>Eurotiomycetidae</taxon>
        <taxon>Eurotiales</taxon>
        <taxon>Aspergillaceae</taxon>
        <taxon>Aspergillus</taxon>
        <taxon>Aspergillus subgen. Circumdati</taxon>
    </lineage>
</organism>
<evidence type="ECO:0000313" key="2">
    <source>
        <dbReference type="EMBL" id="KAB8068005.1"/>
    </source>
</evidence>
<dbReference type="AlphaFoldDB" id="A0A5N5WJM5"/>
<name>A0A5N5WJM5_9EURO</name>
<gene>
    <name evidence="2" type="ORF">BDV29DRAFT_162800</name>
</gene>